<dbReference type="Gene3D" id="3.30.200.20">
    <property type="entry name" value="Phosphorylase Kinase, domain 1"/>
    <property type="match status" value="1"/>
</dbReference>
<dbReference type="Pfam" id="PF00069">
    <property type="entry name" value="Pkinase"/>
    <property type="match status" value="1"/>
</dbReference>
<dbReference type="InterPro" id="IPR050205">
    <property type="entry name" value="CDPK_Ser/Thr_kinases"/>
</dbReference>
<dbReference type="InterPro" id="IPR011009">
    <property type="entry name" value="Kinase-like_dom_sf"/>
</dbReference>
<keyword evidence="3" id="KW-0547">Nucleotide-binding</keyword>
<dbReference type="InterPro" id="IPR008271">
    <property type="entry name" value="Ser/Thr_kinase_AS"/>
</dbReference>
<dbReference type="InterPro" id="IPR000719">
    <property type="entry name" value="Prot_kinase_dom"/>
</dbReference>
<evidence type="ECO:0000259" key="6">
    <source>
        <dbReference type="PROSITE" id="PS50011"/>
    </source>
</evidence>
<dbReference type="EMBL" id="HBGV01004695">
    <property type="protein sequence ID" value="CAD9477461.1"/>
    <property type="molecule type" value="Transcribed_RNA"/>
</dbReference>
<keyword evidence="4" id="KW-0418">Kinase</keyword>
<dbReference type="AlphaFoldDB" id="A0A7S2H128"/>
<evidence type="ECO:0000256" key="3">
    <source>
        <dbReference type="ARBA" id="ARBA00022741"/>
    </source>
</evidence>
<dbReference type="GO" id="GO:0005524">
    <property type="term" value="F:ATP binding"/>
    <property type="evidence" value="ECO:0007669"/>
    <property type="project" value="UniProtKB-KW"/>
</dbReference>
<accession>A0A7S2H128</accession>
<dbReference type="PROSITE" id="PS50011">
    <property type="entry name" value="PROTEIN_KINASE_DOM"/>
    <property type="match status" value="1"/>
</dbReference>
<organism evidence="7">
    <name type="scientific">Helicotheca tamesis</name>
    <dbReference type="NCBI Taxonomy" id="374047"/>
    <lineage>
        <taxon>Eukaryota</taxon>
        <taxon>Sar</taxon>
        <taxon>Stramenopiles</taxon>
        <taxon>Ochrophyta</taxon>
        <taxon>Bacillariophyta</taxon>
        <taxon>Mediophyceae</taxon>
        <taxon>Lithodesmiophycidae</taxon>
        <taxon>Lithodesmiales</taxon>
        <taxon>Lithodesmiaceae</taxon>
        <taxon>Helicotheca</taxon>
    </lineage>
</organism>
<evidence type="ECO:0000256" key="4">
    <source>
        <dbReference type="ARBA" id="ARBA00022777"/>
    </source>
</evidence>
<dbReference type="SMART" id="SM00220">
    <property type="entry name" value="S_TKc"/>
    <property type="match status" value="1"/>
</dbReference>
<dbReference type="SUPFAM" id="SSF56112">
    <property type="entry name" value="Protein kinase-like (PK-like)"/>
    <property type="match status" value="1"/>
</dbReference>
<sequence length="403" mass="45663">MTLIHYLNYKQYLIRFIQTPSPMAPNLKVNILALHDHESTIDAASLKPAGPPSSEHAAGDSESYWDWSADVPAEKERKPCTLDDTVNGDSYWAERNYDEDIDSRFFIDYSREKGCGNQKGTVVRKAIERKTGQRFAVKSFSRRKCQEEEVKHEAAMLLSCDHPNVLKFHGIHQDHKSFHLVMEYASGGELYDCVIKRAKKQLPHNRPVFSEPEAACILQQILSAMAHCHSAGLVHRDLKLENLVFTDKKKHNLQIKVIDFGLAARLPRNGQLLTDRVGTNYYVAPELLNSSGYNQAVDVWALGVVAYTLFSAKPPFRGATEEETYALIQSQPVQFARDAVWQQVSAPAKAFLQACLQKDPKLRPSARDLLQDDWLQQQSAQLESSTTSNKRFLHKFKQALHLS</sequence>
<dbReference type="GO" id="GO:0004674">
    <property type="term" value="F:protein serine/threonine kinase activity"/>
    <property type="evidence" value="ECO:0007669"/>
    <property type="project" value="UniProtKB-KW"/>
</dbReference>
<proteinExistence type="predicted"/>
<evidence type="ECO:0000256" key="1">
    <source>
        <dbReference type="ARBA" id="ARBA00022527"/>
    </source>
</evidence>
<evidence type="ECO:0000313" key="7">
    <source>
        <dbReference type="EMBL" id="CAD9477461.1"/>
    </source>
</evidence>
<reference evidence="7" key="1">
    <citation type="submission" date="2021-01" db="EMBL/GenBank/DDBJ databases">
        <authorList>
            <person name="Corre E."/>
            <person name="Pelletier E."/>
            <person name="Niang G."/>
            <person name="Scheremetjew M."/>
            <person name="Finn R."/>
            <person name="Kale V."/>
            <person name="Holt S."/>
            <person name="Cochrane G."/>
            <person name="Meng A."/>
            <person name="Brown T."/>
            <person name="Cohen L."/>
        </authorList>
    </citation>
    <scope>NUCLEOTIDE SEQUENCE</scope>
    <source>
        <strain evidence="7">CCMP826</strain>
    </source>
</reference>
<dbReference type="FunFam" id="1.10.510.10:FF:000571">
    <property type="entry name" value="Maternal embryonic leucine zipper kinase"/>
    <property type="match status" value="1"/>
</dbReference>
<feature type="domain" description="Protein kinase" evidence="6">
    <location>
        <begin position="109"/>
        <end position="375"/>
    </location>
</feature>
<evidence type="ECO:0000256" key="5">
    <source>
        <dbReference type="ARBA" id="ARBA00022840"/>
    </source>
</evidence>
<keyword evidence="2" id="KW-0808">Transferase</keyword>
<evidence type="ECO:0000256" key="2">
    <source>
        <dbReference type="ARBA" id="ARBA00022679"/>
    </source>
</evidence>
<keyword evidence="1" id="KW-0723">Serine/threonine-protein kinase</keyword>
<name>A0A7S2H128_9STRA</name>
<dbReference type="CDD" id="cd05117">
    <property type="entry name" value="STKc_CAMK"/>
    <property type="match status" value="1"/>
</dbReference>
<protein>
    <recommendedName>
        <fullName evidence="6">Protein kinase domain-containing protein</fullName>
    </recommendedName>
</protein>
<dbReference type="PROSITE" id="PS00108">
    <property type="entry name" value="PROTEIN_KINASE_ST"/>
    <property type="match status" value="1"/>
</dbReference>
<dbReference type="PANTHER" id="PTHR24349">
    <property type="entry name" value="SERINE/THREONINE-PROTEIN KINASE"/>
    <property type="match status" value="1"/>
</dbReference>
<keyword evidence="5" id="KW-0067">ATP-binding</keyword>
<dbReference type="Gene3D" id="1.10.510.10">
    <property type="entry name" value="Transferase(Phosphotransferase) domain 1"/>
    <property type="match status" value="1"/>
</dbReference>
<gene>
    <name evidence="7" type="ORF">HTAM1171_LOCUS2832</name>
</gene>